<accession>A0A172T935</accession>
<dbReference type="AlphaFoldDB" id="A0A172T935"/>
<dbReference type="Proteomes" id="UP000077363">
    <property type="component" value="Chromosome"/>
</dbReference>
<dbReference type="EMBL" id="CP011387">
    <property type="protein sequence ID" value="ANE43539.1"/>
    <property type="molecule type" value="Genomic_DNA"/>
</dbReference>
<gene>
    <name evidence="2" type="ORF">SU48_06890</name>
</gene>
<feature type="domain" description="PatA-like N-terminal" evidence="1">
    <location>
        <begin position="2"/>
        <end position="98"/>
    </location>
</feature>
<reference evidence="2 3" key="1">
    <citation type="submission" date="2015-01" db="EMBL/GenBank/DDBJ databases">
        <title>Deinococcus puniceus/DY1/ whole genome sequencing.</title>
        <authorList>
            <person name="Kim M.K."/>
            <person name="Srinivasan S."/>
            <person name="Lee J.-J."/>
        </authorList>
    </citation>
    <scope>NUCLEOTIDE SEQUENCE [LARGE SCALE GENOMIC DNA]</scope>
    <source>
        <strain evidence="2 3">DY1</strain>
    </source>
</reference>
<dbReference type="InterPro" id="IPR025497">
    <property type="entry name" value="PatA-like_N"/>
</dbReference>
<dbReference type="KEGG" id="dpu:SU48_06890"/>
<keyword evidence="3" id="KW-1185">Reference proteome</keyword>
<organism evidence="2 3">
    <name type="scientific">Deinococcus puniceus</name>
    <dbReference type="NCBI Taxonomy" id="1182568"/>
    <lineage>
        <taxon>Bacteria</taxon>
        <taxon>Thermotogati</taxon>
        <taxon>Deinococcota</taxon>
        <taxon>Deinococci</taxon>
        <taxon>Deinococcales</taxon>
        <taxon>Deinococcaceae</taxon>
        <taxon>Deinococcus</taxon>
    </lineage>
</organism>
<sequence>MQGLLSDLPLIGVMELINGTRQTGVLEVKSEVPYTVAYVQGEVVAGGILDWMGVDAIHASPMLPDSGTFAFELKPVTGKALGPYDHFMTDWARASDEWTQICAVIGSPSRVFQGNLSLFNDMQGRSVRAAARQADLPLFQVAQQVAEAVKEGKVDATNRYAWFGLRLRPGGNRAAIHPIARALDGEVNLGQLIEQGFNLNEVREYLLGELRLGLRFPGSGWVMRDLIWEQNQRRMQGETSA</sequence>
<dbReference type="PATRIC" id="fig|1182568.3.peg.1434"/>
<proteinExistence type="predicted"/>
<dbReference type="Pfam" id="PF14332">
    <property type="entry name" value="DUF4388"/>
    <property type="match status" value="1"/>
</dbReference>
<protein>
    <submittedName>
        <fullName evidence="2">GTPase-activating protein</fullName>
    </submittedName>
</protein>
<dbReference type="RefSeq" id="WP_064014606.1">
    <property type="nucleotide sequence ID" value="NZ_CP011387.1"/>
</dbReference>
<evidence type="ECO:0000313" key="3">
    <source>
        <dbReference type="Proteomes" id="UP000077363"/>
    </source>
</evidence>
<evidence type="ECO:0000313" key="2">
    <source>
        <dbReference type="EMBL" id="ANE43539.1"/>
    </source>
</evidence>
<dbReference type="STRING" id="1182568.SU48_06890"/>
<dbReference type="OrthoDB" id="61762at2"/>
<evidence type="ECO:0000259" key="1">
    <source>
        <dbReference type="Pfam" id="PF14332"/>
    </source>
</evidence>
<name>A0A172T935_9DEIO</name>